<evidence type="ECO:0000313" key="6">
    <source>
        <dbReference type="EMBL" id="KAK5105737.1"/>
    </source>
</evidence>
<dbReference type="Proteomes" id="UP001310890">
    <property type="component" value="Unassembled WGS sequence"/>
</dbReference>
<comment type="caution">
    <text evidence="6">The sequence shown here is derived from an EMBL/GenBank/DDBJ whole genome shotgun (WGS) entry which is preliminary data.</text>
</comment>
<dbReference type="EMBL" id="JAVRRL010000160">
    <property type="protein sequence ID" value="KAK5105737.1"/>
    <property type="molecule type" value="Genomic_DNA"/>
</dbReference>
<dbReference type="PANTHER" id="PTHR47660">
    <property type="entry name" value="TRANSCRIPTION FACTOR WITH C2H2 AND ZN(2)-CYS(6) DNA BINDING DOMAIN (EUROFUNG)-RELATED-RELATED"/>
    <property type="match status" value="1"/>
</dbReference>
<evidence type="ECO:0000256" key="5">
    <source>
        <dbReference type="ARBA" id="ARBA00023242"/>
    </source>
</evidence>
<evidence type="ECO:0000256" key="4">
    <source>
        <dbReference type="ARBA" id="ARBA00023163"/>
    </source>
</evidence>
<protein>
    <recommendedName>
        <fullName evidence="8">Transcription factor domain-containing protein</fullName>
    </recommendedName>
</protein>
<keyword evidence="2" id="KW-0862">Zinc</keyword>
<evidence type="ECO:0000256" key="1">
    <source>
        <dbReference type="ARBA" id="ARBA00022723"/>
    </source>
</evidence>
<dbReference type="AlphaFoldDB" id="A0AAN7T8P1"/>
<proteinExistence type="predicted"/>
<organism evidence="6 7">
    <name type="scientific">Meristemomyces frigidus</name>
    <dbReference type="NCBI Taxonomy" id="1508187"/>
    <lineage>
        <taxon>Eukaryota</taxon>
        <taxon>Fungi</taxon>
        <taxon>Dikarya</taxon>
        <taxon>Ascomycota</taxon>
        <taxon>Pezizomycotina</taxon>
        <taxon>Dothideomycetes</taxon>
        <taxon>Dothideomycetidae</taxon>
        <taxon>Mycosphaerellales</taxon>
        <taxon>Teratosphaeriaceae</taxon>
        <taxon>Meristemomyces</taxon>
    </lineage>
</organism>
<evidence type="ECO:0000256" key="2">
    <source>
        <dbReference type="ARBA" id="ARBA00022833"/>
    </source>
</evidence>
<accession>A0AAN7T8P1</accession>
<keyword evidence="1" id="KW-0479">Metal-binding</keyword>
<reference evidence="6" key="1">
    <citation type="submission" date="2023-08" db="EMBL/GenBank/DDBJ databases">
        <title>Black Yeasts Isolated from many extreme environments.</title>
        <authorList>
            <person name="Coleine C."/>
            <person name="Stajich J.E."/>
            <person name="Selbmann L."/>
        </authorList>
    </citation>
    <scope>NUCLEOTIDE SEQUENCE</scope>
    <source>
        <strain evidence="6">CCFEE 5401</strain>
    </source>
</reference>
<evidence type="ECO:0000313" key="7">
    <source>
        <dbReference type="Proteomes" id="UP001310890"/>
    </source>
</evidence>
<evidence type="ECO:0008006" key="8">
    <source>
        <dbReference type="Google" id="ProtNLM"/>
    </source>
</evidence>
<keyword evidence="4" id="KW-0804">Transcription</keyword>
<name>A0AAN7T8P1_9PEZI</name>
<dbReference type="PANTHER" id="PTHR47660:SF3">
    <property type="entry name" value="FINGER DOMAIN PROTEIN, PUTATIVE (AFU_ORTHOLOGUE AFUA_4G03310)-RELATED"/>
    <property type="match status" value="1"/>
</dbReference>
<keyword evidence="3" id="KW-0805">Transcription regulation</keyword>
<dbReference type="GO" id="GO:0046872">
    <property type="term" value="F:metal ion binding"/>
    <property type="evidence" value="ECO:0007669"/>
    <property type="project" value="UniProtKB-KW"/>
</dbReference>
<gene>
    <name evidence="6" type="ORF">LTR62_002325</name>
</gene>
<keyword evidence="5" id="KW-0539">Nucleus</keyword>
<evidence type="ECO:0000256" key="3">
    <source>
        <dbReference type="ARBA" id="ARBA00023015"/>
    </source>
</evidence>
<sequence>MGMMHEEMEILFSKHPPYDELELLATVQALIVYAIAIYYSVSDTSHHPGIDDTTFKNIHGLLYRLASSGILVTEAETRMTRPTWEEWIILSAKRRTVLTMYAFESVYTTIAGLPTFPAYELRLMPVPGAKSLWQAPSRAQWEEAYDSSLKEWGGPCFVMRELNVKPEPGTERAARLQRWLEDADEFSMMLLMMVTACE</sequence>